<evidence type="ECO:0000256" key="2">
    <source>
        <dbReference type="ARBA" id="ARBA00006966"/>
    </source>
</evidence>
<protein>
    <submittedName>
        <fullName evidence="5">L-threonine aldolase</fullName>
    </submittedName>
</protein>
<reference evidence="6" key="1">
    <citation type="submission" date="2016-10" db="EMBL/GenBank/DDBJ databases">
        <authorList>
            <person name="Varghese N."/>
            <person name="Submissions S."/>
        </authorList>
    </citation>
    <scope>NUCLEOTIDE SEQUENCE [LARGE SCALE GENOMIC DNA]</scope>
    <source>
        <strain evidence="6">DSM 46136</strain>
    </source>
</reference>
<dbReference type="GO" id="GO:0008732">
    <property type="term" value="F:L-allo-threonine aldolase activity"/>
    <property type="evidence" value="ECO:0007669"/>
    <property type="project" value="TreeGrafter"/>
</dbReference>
<dbReference type="InterPro" id="IPR015422">
    <property type="entry name" value="PyrdxlP-dep_Trfase_small"/>
</dbReference>
<dbReference type="Proteomes" id="UP000199546">
    <property type="component" value="Unassembled WGS sequence"/>
</dbReference>
<evidence type="ECO:0000256" key="3">
    <source>
        <dbReference type="ARBA" id="ARBA00022898"/>
    </source>
</evidence>
<comment type="similarity">
    <text evidence="2">Belongs to the threonine aldolase family.</text>
</comment>
<dbReference type="EMBL" id="FPBA01000005">
    <property type="protein sequence ID" value="SFT62869.1"/>
    <property type="molecule type" value="Genomic_DNA"/>
</dbReference>
<proteinExistence type="inferred from homology"/>
<evidence type="ECO:0000313" key="6">
    <source>
        <dbReference type="Proteomes" id="UP000199546"/>
    </source>
</evidence>
<dbReference type="STRING" id="1296565.SAMN05660657_02030"/>
<organism evidence="5 6">
    <name type="scientific">Geodermatophilus amargosae</name>
    <dbReference type="NCBI Taxonomy" id="1296565"/>
    <lineage>
        <taxon>Bacteria</taxon>
        <taxon>Bacillati</taxon>
        <taxon>Actinomycetota</taxon>
        <taxon>Actinomycetes</taxon>
        <taxon>Geodermatophilales</taxon>
        <taxon>Geodermatophilaceae</taxon>
        <taxon>Geodermatophilus</taxon>
    </lineage>
</organism>
<dbReference type="AlphaFoldDB" id="A0A1I6ZJL6"/>
<evidence type="ECO:0000313" key="5">
    <source>
        <dbReference type="EMBL" id="SFT62869.1"/>
    </source>
</evidence>
<dbReference type="GO" id="GO:0005829">
    <property type="term" value="C:cytosol"/>
    <property type="evidence" value="ECO:0007669"/>
    <property type="project" value="TreeGrafter"/>
</dbReference>
<comment type="cofactor">
    <cofactor evidence="1">
        <name>pyridoxal 5'-phosphate</name>
        <dbReference type="ChEBI" id="CHEBI:597326"/>
    </cofactor>
</comment>
<name>A0A1I6ZJL6_9ACTN</name>
<dbReference type="Gene3D" id="3.40.640.10">
    <property type="entry name" value="Type I PLP-dependent aspartate aminotransferase-like (Major domain)"/>
    <property type="match status" value="1"/>
</dbReference>
<dbReference type="OrthoDB" id="9774495at2"/>
<dbReference type="GO" id="GO:0006567">
    <property type="term" value="P:L-threonine catabolic process"/>
    <property type="evidence" value="ECO:0007669"/>
    <property type="project" value="TreeGrafter"/>
</dbReference>
<dbReference type="InterPro" id="IPR015421">
    <property type="entry name" value="PyrdxlP-dep_Trfase_major"/>
</dbReference>
<keyword evidence="3" id="KW-0663">Pyridoxal phosphate</keyword>
<sequence>MSDPDLDALRLACDRALTGHGPQRAADLLATIPPDTRLDRYGAGGVVAELEAEVAQVLGKPAAVYLPSGTMAQQAVLRVHAGRSRRQTVVGHPECHLFRHEGGALARLQGLVERPVGDRHRMLLRADLDDVAETPAALVVELPQRDLGGPLPSWDDVVEQAAWAHDHGTVAHLDGARLWEAAAGFELPPSDVAAPFDTVYVSFYKGIGALAGCAVAGPADVVAEVREWRGRMGGTLFGLWPGAASALTCLRRRLPLFPAYLERAREVADAVRDLPGVRVVPDPPETPMLHLLLSTTPEAFRAAARALAEEGLWTWAQPGVTGDPTVVRVELPVGDATLALSLEEARTAVARLAAAV</sequence>
<feature type="domain" description="Aromatic amino acid beta-eliminating lyase/threonine aldolase" evidence="4">
    <location>
        <begin position="39"/>
        <end position="283"/>
    </location>
</feature>
<dbReference type="InterPro" id="IPR001597">
    <property type="entry name" value="ArAA_b-elim_lyase/Thr_aldolase"/>
</dbReference>
<evidence type="ECO:0000256" key="1">
    <source>
        <dbReference type="ARBA" id="ARBA00001933"/>
    </source>
</evidence>
<dbReference type="InterPro" id="IPR015424">
    <property type="entry name" value="PyrdxlP-dep_Trfase"/>
</dbReference>
<dbReference type="Pfam" id="PF01212">
    <property type="entry name" value="Beta_elim_lyase"/>
    <property type="match status" value="1"/>
</dbReference>
<dbReference type="GO" id="GO:0006545">
    <property type="term" value="P:glycine biosynthetic process"/>
    <property type="evidence" value="ECO:0007669"/>
    <property type="project" value="TreeGrafter"/>
</dbReference>
<dbReference type="PANTHER" id="PTHR48097:SF9">
    <property type="entry name" value="L-THREONINE ALDOLASE"/>
    <property type="match status" value="1"/>
</dbReference>
<dbReference type="SUPFAM" id="SSF53383">
    <property type="entry name" value="PLP-dependent transferases"/>
    <property type="match status" value="1"/>
</dbReference>
<keyword evidence="6" id="KW-1185">Reference proteome</keyword>
<dbReference type="RefSeq" id="WP_093579258.1">
    <property type="nucleotide sequence ID" value="NZ_FPBA01000005.1"/>
</dbReference>
<dbReference type="PANTHER" id="PTHR48097">
    <property type="entry name" value="L-THREONINE ALDOLASE-RELATED"/>
    <property type="match status" value="1"/>
</dbReference>
<evidence type="ECO:0000259" key="4">
    <source>
        <dbReference type="Pfam" id="PF01212"/>
    </source>
</evidence>
<dbReference type="Gene3D" id="3.90.1150.10">
    <property type="entry name" value="Aspartate Aminotransferase, domain 1"/>
    <property type="match status" value="1"/>
</dbReference>
<accession>A0A1I6ZJL6</accession>
<gene>
    <name evidence="5" type="ORF">SAMN05660657_02030</name>
</gene>